<sequence>MLQPRSSDDQFHVSQHDDAAATMTAKRAYAGALTALLGAGGTHEVHLPDRFVAQTGGPGELWLKWTYPAPFVRDVQEYHVSCWNGEDLVYWDRCVAAGAGKAGPCFGNVVEYKVHGLHPDAWYVCHLNVVEAGEKQRHRSAGIARAKTRASFHREAEANAAIGNEVIERNNASIQNRAIPETSTPASLEPVRQRVLKTVRCSPEESLKTLIMVTEVMSSNGGTLEDEDGDNSDWIEVRFLGNQQQNMFICLNGWSLIDDTLEGVLASTPAEEPWEFPDNPIPFPASGRIVLFASGKDRRDANKELHTNFALRAEGEPLTLFFQGEAMQSITLPPVPRDRTFGVVEQQVVADEPSAHHSSVLSQWSVLQAPTPGERNSGPEKATGPAIVEVTERINDFQIGEDLIVKATVEVDGEEKDSLRAVMLYQIGFGEMKELEMDSVGDHTPARAHAVRLLNQAFYVGKIPSSAFQPGNMVRWSVTVYDSQGGQTKRPAFQGKDRPQKYGTAIENPSTPSKLPHMEWFVEDVERVETRNGTRCSLMFLGRFYDNIFCRTRGVSSATWPKKKYKFKLHENSFIYREGERGVSDVNLDSMYDELGEESYMRFVLASAFFEEVGVPVPVTFHVRVSQNNAFQGLYALAEQIDETFLERNSLDPAGSLYKALGTESNLRPGIHESHLVYHYKKMTEQSRKYDWSDLAELTEALSNEDVETFLFDHVNLPQVINEMSAQTAVLNQDRCTKNYFLLRDSRTEEWMRLPWDLDGAFGIGSGYGGVEPRDGYCVLTCEQFNSPLFCDRNHPQDVALLYSDFEGSNPQAQERTIDGNLSQTGGPILQWRDSYNHLTDALLRVPRTREMYMRRLRSIMDNVVNTTFLVDKVQYFADLINHDAKLDNKKWGTGDLTVGVKQLLEEQIPLRRETLFQQYGPDGNGLIPGKQSKGLSIALQSLNTHNTEGFDLQTYLEFKNPNPEALDISKWKISGGVSFVFAAGTVIPSWDSIFVSPDVLQFRQRGSEPHGGQSRFVVGPLNGKLSQGQQIQLEDPLGRVVLAFTT</sequence>
<accession>A0A7S3U9G1</accession>
<gene>
    <name evidence="2" type="ORF">PSAL00342_LOCUS1085</name>
</gene>
<organism evidence="2">
    <name type="scientific">Picocystis salinarum</name>
    <dbReference type="NCBI Taxonomy" id="88271"/>
    <lineage>
        <taxon>Eukaryota</taxon>
        <taxon>Viridiplantae</taxon>
        <taxon>Chlorophyta</taxon>
        <taxon>Picocystophyceae</taxon>
        <taxon>Picocystales</taxon>
        <taxon>Picocystaceae</taxon>
        <taxon>Picocystis</taxon>
    </lineage>
</organism>
<evidence type="ECO:0000256" key="1">
    <source>
        <dbReference type="SAM" id="MobiDB-lite"/>
    </source>
</evidence>
<dbReference type="InterPro" id="IPR036116">
    <property type="entry name" value="FN3_sf"/>
</dbReference>
<feature type="region of interest" description="Disordered" evidence="1">
    <location>
        <begin position="487"/>
        <end position="509"/>
    </location>
</feature>
<dbReference type="EMBL" id="HBIS01001244">
    <property type="protein sequence ID" value="CAE0607268.1"/>
    <property type="molecule type" value="Transcribed_RNA"/>
</dbReference>
<dbReference type="Pfam" id="PF08757">
    <property type="entry name" value="CotH"/>
    <property type="match status" value="1"/>
</dbReference>
<dbReference type="InterPro" id="IPR014867">
    <property type="entry name" value="Spore_coat_CotH_CotH2/3/7"/>
</dbReference>
<name>A0A7S3U9G1_9CHLO</name>
<reference evidence="2" key="1">
    <citation type="submission" date="2021-01" db="EMBL/GenBank/DDBJ databases">
        <authorList>
            <person name="Corre E."/>
            <person name="Pelletier E."/>
            <person name="Niang G."/>
            <person name="Scheremetjew M."/>
            <person name="Finn R."/>
            <person name="Kale V."/>
            <person name="Holt S."/>
            <person name="Cochrane G."/>
            <person name="Meng A."/>
            <person name="Brown T."/>
            <person name="Cohen L."/>
        </authorList>
    </citation>
    <scope>NUCLEOTIDE SEQUENCE</scope>
    <source>
        <strain evidence="2">CCMP1897</strain>
    </source>
</reference>
<dbReference type="PANTHER" id="PTHR40050:SF1">
    <property type="entry name" value="INNER SPORE COAT PROTEIN H"/>
    <property type="match status" value="1"/>
</dbReference>
<protein>
    <recommendedName>
        <fullName evidence="3">LTD domain-containing protein</fullName>
    </recommendedName>
</protein>
<evidence type="ECO:0008006" key="3">
    <source>
        <dbReference type="Google" id="ProtNLM"/>
    </source>
</evidence>
<proteinExistence type="predicted"/>
<evidence type="ECO:0000313" key="2">
    <source>
        <dbReference type="EMBL" id="CAE0607268.1"/>
    </source>
</evidence>
<dbReference type="AlphaFoldDB" id="A0A7S3U9G1"/>
<dbReference type="SUPFAM" id="SSF49265">
    <property type="entry name" value="Fibronectin type III"/>
    <property type="match status" value="1"/>
</dbReference>
<dbReference type="PANTHER" id="PTHR40050">
    <property type="entry name" value="INNER SPORE COAT PROTEIN H"/>
    <property type="match status" value="1"/>
</dbReference>